<dbReference type="InterPro" id="IPR007681">
    <property type="entry name" value="Mog1"/>
</dbReference>
<dbReference type="VEuPathDB" id="FungiDB:TSTA_113110"/>
<dbReference type="RefSeq" id="XP_002481477.1">
    <property type="nucleotide sequence ID" value="XM_002481432.1"/>
</dbReference>
<dbReference type="InParanoid" id="B8MCV9"/>
<evidence type="ECO:0008006" key="4">
    <source>
        <dbReference type="Google" id="ProtNLM"/>
    </source>
</evidence>
<dbReference type="EMBL" id="EQ962655">
    <property type="protein sequence ID" value="EED17485.1"/>
    <property type="molecule type" value="Genomic_DNA"/>
</dbReference>
<dbReference type="GeneID" id="8101623"/>
<dbReference type="CDD" id="cd18724">
    <property type="entry name" value="PIN_LabA-like"/>
    <property type="match status" value="1"/>
</dbReference>
<feature type="compositionally biased region" description="Polar residues" evidence="1">
    <location>
        <begin position="104"/>
        <end position="122"/>
    </location>
</feature>
<dbReference type="PANTHER" id="PTHR15837">
    <property type="entry name" value="RAN GUANINE NUCLEOTIDE RELEASE FACTOR"/>
    <property type="match status" value="1"/>
</dbReference>
<dbReference type="PANTHER" id="PTHR15837:SF5">
    <property type="entry name" value="NYN DOMAIN-CONTAINING PROTEIN"/>
    <property type="match status" value="1"/>
</dbReference>
<dbReference type="GO" id="GO:0005085">
    <property type="term" value="F:guanyl-nucleotide exchange factor activity"/>
    <property type="evidence" value="ECO:0007669"/>
    <property type="project" value="TreeGrafter"/>
</dbReference>
<dbReference type="HOGENOM" id="CLU_023133_1_0_1"/>
<feature type="region of interest" description="Disordered" evidence="1">
    <location>
        <begin position="21"/>
        <end position="52"/>
    </location>
</feature>
<dbReference type="GO" id="GO:0031267">
    <property type="term" value="F:small GTPase binding"/>
    <property type="evidence" value="ECO:0007669"/>
    <property type="project" value="TreeGrafter"/>
</dbReference>
<organism evidence="2 3">
    <name type="scientific">Talaromyces stipitatus (strain ATCC 10500 / CBS 375.48 / QM 6759 / NRRL 1006)</name>
    <name type="common">Penicillium stipitatum</name>
    <dbReference type="NCBI Taxonomy" id="441959"/>
    <lineage>
        <taxon>Eukaryota</taxon>
        <taxon>Fungi</taxon>
        <taxon>Dikarya</taxon>
        <taxon>Ascomycota</taxon>
        <taxon>Pezizomycotina</taxon>
        <taxon>Eurotiomycetes</taxon>
        <taxon>Eurotiomycetidae</taxon>
        <taxon>Eurotiales</taxon>
        <taxon>Trichocomaceae</taxon>
        <taxon>Talaromyces</taxon>
        <taxon>Talaromyces sect. Talaromyces</taxon>
    </lineage>
</organism>
<feature type="region of interest" description="Disordered" evidence="1">
    <location>
        <begin position="69"/>
        <end position="128"/>
    </location>
</feature>
<dbReference type="OrthoDB" id="5590473at2759"/>
<name>B8MCV9_TALSN</name>
<evidence type="ECO:0000313" key="2">
    <source>
        <dbReference type="EMBL" id="EED17485.1"/>
    </source>
</evidence>
<keyword evidence="3" id="KW-1185">Reference proteome</keyword>
<dbReference type="GO" id="GO:0006606">
    <property type="term" value="P:protein import into nucleus"/>
    <property type="evidence" value="ECO:0007669"/>
    <property type="project" value="TreeGrafter"/>
</dbReference>
<proteinExistence type="predicted"/>
<dbReference type="GO" id="GO:0005634">
    <property type="term" value="C:nucleus"/>
    <property type="evidence" value="ECO:0007669"/>
    <property type="project" value="TreeGrafter"/>
</dbReference>
<dbReference type="Gene3D" id="3.40.50.1010">
    <property type="entry name" value="5'-nuclease"/>
    <property type="match status" value="1"/>
</dbReference>
<dbReference type="eggNOG" id="ENOG502S3QT">
    <property type="taxonomic scope" value="Eukaryota"/>
</dbReference>
<feature type="compositionally biased region" description="Polar residues" evidence="1">
    <location>
        <begin position="23"/>
        <end position="40"/>
    </location>
</feature>
<dbReference type="Proteomes" id="UP000001745">
    <property type="component" value="Unassembled WGS sequence"/>
</dbReference>
<gene>
    <name evidence="2" type="ORF">TSTA_113110</name>
</gene>
<evidence type="ECO:0000313" key="3">
    <source>
        <dbReference type="Proteomes" id="UP000001745"/>
    </source>
</evidence>
<dbReference type="OMA" id="DAPEERW"/>
<dbReference type="AlphaFoldDB" id="B8MCV9"/>
<evidence type="ECO:0000256" key="1">
    <source>
        <dbReference type="SAM" id="MobiDB-lite"/>
    </source>
</evidence>
<accession>B8MCV9</accession>
<reference evidence="3" key="1">
    <citation type="journal article" date="2015" name="Genome Announc.">
        <title>Genome sequence of the AIDS-associated pathogen Penicillium marneffei (ATCC18224) and its near taxonomic relative Talaromyces stipitatus (ATCC10500).</title>
        <authorList>
            <person name="Nierman W.C."/>
            <person name="Fedorova-Abrams N.D."/>
            <person name="Andrianopoulos A."/>
        </authorList>
    </citation>
    <scope>NUCLEOTIDE SEQUENCE [LARGE SCALE GENOMIC DNA]</scope>
    <source>
        <strain evidence="3">ATCC 10500 / CBS 375.48 / QM 6759 / NRRL 1006</strain>
    </source>
</reference>
<dbReference type="PhylomeDB" id="B8MCV9"/>
<dbReference type="STRING" id="441959.B8MCV9"/>
<sequence>MQSSDGPSAWDFTAVIDLVYTPTRPQTNPTRGSPDPSLSDNEADVLRQNPRDHGLGDFTALWDFLHPPAVNGKNAPITPKRQSLDKTYPSPSKPISILKRPSKAITQDSSTASGALSDSTTESDGDASVFDSTVSSKSALSLIPSQVARTAKSQPLLTPPSSCEEDSTLSAYTPKAKKLPTSRYKSAVERKAELISKLSKQFPDFTISPPSIFNAPKQSPAVHIFVDASNISIGLHDSYKIQHNIPVTTHIKRLPLSFHNFSLILERGRPVAKKVLAGSDRFPAINEAEKLGYEVNILSRVHKAKEYTPRQLKFRNALDPGTSPEMGPSPSERWVEQCVDEILHLKMLESLIDSDEPATIVLATGDAAEAEYSGGFLRMVERALQKGWSVELVSFAMNTSFAYKRKEFRAKWGKRFRMINLEDYVEEMLDMTVTDVFGRREKMKEFEI</sequence>
<protein>
    <recommendedName>
        <fullName evidence="4">NYN domain-containing protein</fullName>
    </recommendedName>
</protein>